<dbReference type="OrthoDB" id="261831at2759"/>
<evidence type="ECO:0000256" key="8">
    <source>
        <dbReference type="ARBA" id="ARBA00046280"/>
    </source>
</evidence>
<accession>A0A0D2AR24</accession>
<keyword evidence="2" id="KW-0813">Transport</keyword>
<evidence type="ECO:0000259" key="11">
    <source>
        <dbReference type="PROSITE" id="PS50192"/>
    </source>
</evidence>
<evidence type="ECO:0000256" key="3">
    <source>
        <dbReference type="ARBA" id="ARBA00022692"/>
    </source>
</evidence>
<comment type="subcellular location">
    <subcellularLocation>
        <location evidence="8">Endomembrane system</location>
        <topology evidence="8">Single-pass type IV membrane protein</topology>
    </subcellularLocation>
    <subcellularLocation>
        <location evidence="1">Golgi apparatus membrane</location>
    </subcellularLocation>
</comment>
<dbReference type="SUPFAM" id="SSF58038">
    <property type="entry name" value="SNARE fusion complex"/>
    <property type="match status" value="1"/>
</dbReference>
<dbReference type="GO" id="GO:0000139">
    <property type="term" value="C:Golgi membrane"/>
    <property type="evidence" value="ECO:0007669"/>
    <property type="project" value="UniProtKB-SubCell"/>
</dbReference>
<gene>
    <name evidence="12" type="ORF">PV09_06835</name>
</gene>
<feature type="compositionally biased region" description="Polar residues" evidence="9">
    <location>
        <begin position="1"/>
        <end position="10"/>
    </location>
</feature>
<sequence>MTSRYGNHLTNRGLFAGYDDQKRPASRSPHRPASGYGNRYAAATPDNSAYTTYEPSGSTFSAYPTSNGTAGTPSSGFKNSMSRGSGALSMAELEHMESQSDAQTSNLLEKVGMLKSLTLKIGDEIRDSANLADSMNEGFSATSVRLKGTMTRMLRMAESTGVGWRAWLGFFAAVVLLFWYVWLF</sequence>
<dbReference type="GeneID" id="27314808"/>
<evidence type="ECO:0000256" key="10">
    <source>
        <dbReference type="SAM" id="Phobius"/>
    </source>
</evidence>
<feature type="domain" description="T-SNARE coiled-coil homology" evidence="11">
    <location>
        <begin position="94"/>
        <end position="156"/>
    </location>
</feature>
<evidence type="ECO:0000256" key="4">
    <source>
        <dbReference type="ARBA" id="ARBA00022927"/>
    </source>
</evidence>
<evidence type="ECO:0000256" key="9">
    <source>
        <dbReference type="SAM" id="MobiDB-lite"/>
    </source>
</evidence>
<dbReference type="STRING" id="253628.A0A0D2AR24"/>
<evidence type="ECO:0000256" key="2">
    <source>
        <dbReference type="ARBA" id="ARBA00022448"/>
    </source>
</evidence>
<name>A0A0D2AR24_9PEZI</name>
<evidence type="ECO:0000256" key="1">
    <source>
        <dbReference type="ARBA" id="ARBA00004394"/>
    </source>
</evidence>
<feature type="transmembrane region" description="Helical" evidence="10">
    <location>
        <begin position="162"/>
        <end position="182"/>
    </location>
</feature>
<dbReference type="SMART" id="SM00397">
    <property type="entry name" value="t_SNARE"/>
    <property type="match status" value="1"/>
</dbReference>
<dbReference type="InterPro" id="IPR000727">
    <property type="entry name" value="T_SNARE_dom"/>
</dbReference>
<evidence type="ECO:0000256" key="5">
    <source>
        <dbReference type="ARBA" id="ARBA00022989"/>
    </source>
</evidence>
<dbReference type="VEuPathDB" id="FungiDB:PV09_06835"/>
<dbReference type="CDD" id="cd15853">
    <property type="entry name" value="SNARE_Bet1"/>
    <property type="match status" value="1"/>
</dbReference>
<feature type="region of interest" description="Disordered" evidence="9">
    <location>
        <begin position="1"/>
        <end position="41"/>
    </location>
</feature>
<dbReference type="PROSITE" id="PS50192">
    <property type="entry name" value="T_SNARE"/>
    <property type="match status" value="1"/>
</dbReference>
<keyword evidence="7 10" id="KW-0472">Membrane</keyword>
<keyword evidence="3 10" id="KW-0812">Transmembrane</keyword>
<feature type="region of interest" description="Disordered" evidence="9">
    <location>
        <begin position="58"/>
        <end position="83"/>
    </location>
</feature>
<dbReference type="RefSeq" id="XP_016211518.1">
    <property type="nucleotide sequence ID" value="XM_016360532.1"/>
</dbReference>
<dbReference type="InterPro" id="IPR039899">
    <property type="entry name" value="BET1_SNARE"/>
</dbReference>
<dbReference type="PANTHER" id="PTHR12791">
    <property type="entry name" value="GOLGI SNARE BET1-RELATED"/>
    <property type="match status" value="1"/>
</dbReference>
<keyword evidence="6" id="KW-0333">Golgi apparatus</keyword>
<protein>
    <recommendedName>
        <fullName evidence="11">t-SNARE coiled-coil homology domain-containing protein</fullName>
    </recommendedName>
</protein>
<keyword evidence="4" id="KW-0653">Protein transport</keyword>
<dbReference type="GO" id="GO:0015031">
    <property type="term" value="P:protein transport"/>
    <property type="evidence" value="ECO:0007669"/>
    <property type="project" value="UniProtKB-KW"/>
</dbReference>
<proteinExistence type="predicted"/>
<evidence type="ECO:0000256" key="7">
    <source>
        <dbReference type="ARBA" id="ARBA00023136"/>
    </source>
</evidence>
<evidence type="ECO:0000313" key="13">
    <source>
        <dbReference type="Proteomes" id="UP000053259"/>
    </source>
</evidence>
<organism evidence="12 13">
    <name type="scientific">Verruconis gallopava</name>
    <dbReference type="NCBI Taxonomy" id="253628"/>
    <lineage>
        <taxon>Eukaryota</taxon>
        <taxon>Fungi</taxon>
        <taxon>Dikarya</taxon>
        <taxon>Ascomycota</taxon>
        <taxon>Pezizomycotina</taxon>
        <taxon>Dothideomycetes</taxon>
        <taxon>Pleosporomycetidae</taxon>
        <taxon>Venturiales</taxon>
        <taxon>Sympoventuriaceae</taxon>
        <taxon>Verruconis</taxon>
    </lineage>
</organism>
<evidence type="ECO:0000313" key="12">
    <source>
        <dbReference type="EMBL" id="KIW01649.1"/>
    </source>
</evidence>
<evidence type="ECO:0000256" key="6">
    <source>
        <dbReference type="ARBA" id="ARBA00023034"/>
    </source>
</evidence>
<dbReference type="Gene3D" id="1.20.5.110">
    <property type="match status" value="1"/>
</dbReference>
<keyword evidence="5 10" id="KW-1133">Transmembrane helix</keyword>
<dbReference type="EMBL" id="KN847553">
    <property type="protein sequence ID" value="KIW01649.1"/>
    <property type="molecule type" value="Genomic_DNA"/>
</dbReference>
<dbReference type="EMBL" id="KN847553">
    <property type="protein sequence ID" value="KIW01650.1"/>
    <property type="molecule type" value="Genomic_DNA"/>
</dbReference>
<dbReference type="FunCoup" id="A0A0D2AR24">
    <property type="interactions" value="256"/>
</dbReference>
<dbReference type="HOGENOM" id="CLU_086133_1_0_1"/>
<reference evidence="12 13" key="1">
    <citation type="submission" date="2015-01" db="EMBL/GenBank/DDBJ databases">
        <title>The Genome Sequence of Ochroconis gallopava CBS43764.</title>
        <authorList>
            <consortium name="The Broad Institute Genomics Platform"/>
            <person name="Cuomo C."/>
            <person name="de Hoog S."/>
            <person name="Gorbushina A."/>
            <person name="Stielow B."/>
            <person name="Teixiera M."/>
            <person name="Abouelleil A."/>
            <person name="Chapman S.B."/>
            <person name="Priest M."/>
            <person name="Young S.K."/>
            <person name="Wortman J."/>
            <person name="Nusbaum C."/>
            <person name="Birren B."/>
        </authorList>
    </citation>
    <scope>NUCLEOTIDE SEQUENCE [LARGE SCALE GENOMIC DNA]</scope>
    <source>
        <strain evidence="12 13">CBS 43764</strain>
    </source>
</reference>
<dbReference type="AlphaFoldDB" id="A0A0D2AR24"/>
<keyword evidence="13" id="KW-1185">Reference proteome</keyword>
<dbReference type="Proteomes" id="UP000053259">
    <property type="component" value="Unassembled WGS sequence"/>
</dbReference>
<dbReference type="RefSeq" id="XP_016211519.1">
    <property type="nucleotide sequence ID" value="XM_016360533.1"/>
</dbReference>